<dbReference type="SUPFAM" id="SSF53822">
    <property type="entry name" value="Periplasmic binding protein-like I"/>
    <property type="match status" value="1"/>
</dbReference>
<keyword evidence="3" id="KW-0238">DNA-binding</keyword>
<dbReference type="AlphaFoldDB" id="A0A919UAH1"/>
<dbReference type="CDD" id="cd06288">
    <property type="entry name" value="PBP1_sucrose_transcription_regulator"/>
    <property type="match status" value="1"/>
</dbReference>
<evidence type="ECO:0000259" key="5">
    <source>
        <dbReference type="PROSITE" id="PS50932"/>
    </source>
</evidence>
<evidence type="ECO:0000256" key="1">
    <source>
        <dbReference type="ARBA" id="ARBA00022491"/>
    </source>
</evidence>
<dbReference type="InterPro" id="IPR028082">
    <property type="entry name" value="Peripla_BP_I"/>
</dbReference>
<dbReference type="InterPro" id="IPR000843">
    <property type="entry name" value="HTH_LacI"/>
</dbReference>
<dbReference type="Proteomes" id="UP000660611">
    <property type="component" value="Unassembled WGS sequence"/>
</dbReference>
<evidence type="ECO:0000313" key="7">
    <source>
        <dbReference type="Proteomes" id="UP000660611"/>
    </source>
</evidence>
<dbReference type="InterPro" id="IPR010982">
    <property type="entry name" value="Lambda_DNA-bd_dom_sf"/>
</dbReference>
<sequence>MLPMPAGRVTLLDVAQRAGVSRTTASFVLTGRRDMRISADAEQRVLRAARELDYRPNLTARSLRTRVTQTIGLVSDTIATDAFAGQIIRGSTATALTRQHLLFIGETEGDPATEKRLVQDMLDRGVDGFLYAAMYTRQIRIPAALRGHPVVLVNCLAGRRAVSVVPDELSAGRAAATALLSAGHRDDIHIVGESADHVYAARNRRAGIDETLAAAGTRVAGTIESTWWPDPAYEAVRQFLTTGTRATAFICLNDRVAMGVYQALTAAGLRIPQDVSVVAFDDSDLASWLRPQLTSVALPHFEMGRRGIELLLDPDREEGTHLIDMPLMSRASVGPPP</sequence>
<keyword evidence="7" id="KW-1185">Reference proteome</keyword>
<organism evidence="6 7">
    <name type="scientific">Dactylosporangium siamense</name>
    <dbReference type="NCBI Taxonomy" id="685454"/>
    <lineage>
        <taxon>Bacteria</taxon>
        <taxon>Bacillati</taxon>
        <taxon>Actinomycetota</taxon>
        <taxon>Actinomycetes</taxon>
        <taxon>Micromonosporales</taxon>
        <taxon>Micromonosporaceae</taxon>
        <taxon>Dactylosporangium</taxon>
    </lineage>
</organism>
<keyword evidence="1" id="KW-0678">Repressor</keyword>
<evidence type="ECO:0000256" key="2">
    <source>
        <dbReference type="ARBA" id="ARBA00023015"/>
    </source>
</evidence>
<dbReference type="Gene3D" id="3.40.50.2300">
    <property type="match status" value="2"/>
</dbReference>
<dbReference type="Pfam" id="PF13377">
    <property type="entry name" value="Peripla_BP_3"/>
    <property type="match status" value="1"/>
</dbReference>
<dbReference type="PANTHER" id="PTHR30146:SF148">
    <property type="entry name" value="HTH-TYPE TRANSCRIPTIONAL REPRESSOR PURR-RELATED"/>
    <property type="match status" value="1"/>
</dbReference>
<reference evidence="6" key="1">
    <citation type="submission" date="2021-01" db="EMBL/GenBank/DDBJ databases">
        <title>Whole genome shotgun sequence of Dactylosporangium siamense NBRC 106093.</title>
        <authorList>
            <person name="Komaki H."/>
            <person name="Tamura T."/>
        </authorList>
    </citation>
    <scope>NUCLEOTIDE SEQUENCE</scope>
    <source>
        <strain evidence="6">NBRC 106093</strain>
    </source>
</reference>
<keyword evidence="2" id="KW-0805">Transcription regulation</keyword>
<evidence type="ECO:0000256" key="4">
    <source>
        <dbReference type="ARBA" id="ARBA00023163"/>
    </source>
</evidence>
<dbReference type="Pfam" id="PF00356">
    <property type="entry name" value="LacI"/>
    <property type="match status" value="1"/>
</dbReference>
<accession>A0A919UAH1</accession>
<comment type="caution">
    <text evidence="6">The sequence shown here is derived from an EMBL/GenBank/DDBJ whole genome shotgun (WGS) entry which is preliminary data.</text>
</comment>
<dbReference type="CDD" id="cd01392">
    <property type="entry name" value="HTH_LacI"/>
    <property type="match status" value="1"/>
</dbReference>
<name>A0A919UAH1_9ACTN</name>
<evidence type="ECO:0000313" key="6">
    <source>
        <dbReference type="EMBL" id="GIG44695.1"/>
    </source>
</evidence>
<dbReference type="SMART" id="SM00354">
    <property type="entry name" value="HTH_LACI"/>
    <property type="match status" value="1"/>
</dbReference>
<dbReference type="PROSITE" id="PS00356">
    <property type="entry name" value="HTH_LACI_1"/>
    <property type="match status" value="1"/>
</dbReference>
<dbReference type="InterPro" id="IPR046335">
    <property type="entry name" value="LacI/GalR-like_sensor"/>
</dbReference>
<dbReference type="GO" id="GO:0003700">
    <property type="term" value="F:DNA-binding transcription factor activity"/>
    <property type="evidence" value="ECO:0007669"/>
    <property type="project" value="TreeGrafter"/>
</dbReference>
<dbReference type="PROSITE" id="PS50932">
    <property type="entry name" value="HTH_LACI_2"/>
    <property type="match status" value="1"/>
</dbReference>
<dbReference type="Gene3D" id="1.10.260.40">
    <property type="entry name" value="lambda repressor-like DNA-binding domains"/>
    <property type="match status" value="1"/>
</dbReference>
<evidence type="ECO:0000256" key="3">
    <source>
        <dbReference type="ARBA" id="ARBA00023125"/>
    </source>
</evidence>
<dbReference type="SUPFAM" id="SSF47413">
    <property type="entry name" value="lambda repressor-like DNA-binding domains"/>
    <property type="match status" value="1"/>
</dbReference>
<dbReference type="PANTHER" id="PTHR30146">
    <property type="entry name" value="LACI-RELATED TRANSCRIPTIONAL REPRESSOR"/>
    <property type="match status" value="1"/>
</dbReference>
<keyword evidence="4" id="KW-0804">Transcription</keyword>
<dbReference type="GO" id="GO:0000976">
    <property type="term" value="F:transcription cis-regulatory region binding"/>
    <property type="evidence" value="ECO:0007669"/>
    <property type="project" value="TreeGrafter"/>
</dbReference>
<protein>
    <submittedName>
        <fullName evidence="6">Transcriptional regulator</fullName>
    </submittedName>
</protein>
<proteinExistence type="predicted"/>
<feature type="domain" description="HTH lacI-type" evidence="5">
    <location>
        <begin position="9"/>
        <end position="65"/>
    </location>
</feature>
<gene>
    <name evidence="6" type="ORF">Dsi01nite_027360</name>
</gene>
<dbReference type="EMBL" id="BONQ01000042">
    <property type="protein sequence ID" value="GIG44695.1"/>
    <property type="molecule type" value="Genomic_DNA"/>
</dbReference>